<dbReference type="RefSeq" id="WP_105865676.1">
    <property type="nucleotide sequence ID" value="NZ_PUEJ01000018.1"/>
</dbReference>
<dbReference type="InterPro" id="IPR000515">
    <property type="entry name" value="MetI-like"/>
</dbReference>
<dbReference type="Gene3D" id="1.10.3720.10">
    <property type="entry name" value="MetI-like"/>
    <property type="match status" value="1"/>
</dbReference>
<comment type="similarity">
    <text evidence="7">Belongs to the binding-protein-dependent transport system permease family.</text>
</comment>
<feature type="transmembrane region" description="Helical" evidence="7">
    <location>
        <begin position="152"/>
        <end position="169"/>
    </location>
</feature>
<evidence type="ECO:0000256" key="3">
    <source>
        <dbReference type="ARBA" id="ARBA00022475"/>
    </source>
</evidence>
<feature type="transmembrane region" description="Helical" evidence="7">
    <location>
        <begin position="257"/>
        <end position="282"/>
    </location>
</feature>
<comment type="subcellular location">
    <subcellularLocation>
        <location evidence="1 7">Cell membrane</location>
        <topology evidence="1 7">Multi-pass membrane protein</topology>
    </subcellularLocation>
</comment>
<organism evidence="9 10">
    <name type="scientific">Labrys okinawensis</name>
    <dbReference type="NCBI Taxonomy" id="346911"/>
    <lineage>
        <taxon>Bacteria</taxon>
        <taxon>Pseudomonadati</taxon>
        <taxon>Pseudomonadota</taxon>
        <taxon>Alphaproteobacteria</taxon>
        <taxon>Hyphomicrobiales</taxon>
        <taxon>Xanthobacteraceae</taxon>
        <taxon>Labrys</taxon>
    </lineage>
</organism>
<protein>
    <submittedName>
        <fullName evidence="9">Carbohydrate ABC transporter permease</fullName>
    </submittedName>
</protein>
<comment type="caution">
    <text evidence="9">The sequence shown here is derived from an EMBL/GenBank/DDBJ whole genome shotgun (WGS) entry which is preliminary data.</text>
</comment>
<dbReference type="CDD" id="cd06261">
    <property type="entry name" value="TM_PBP2"/>
    <property type="match status" value="1"/>
</dbReference>
<evidence type="ECO:0000313" key="10">
    <source>
        <dbReference type="Proteomes" id="UP000237682"/>
    </source>
</evidence>
<evidence type="ECO:0000256" key="6">
    <source>
        <dbReference type="ARBA" id="ARBA00023136"/>
    </source>
</evidence>
<keyword evidence="2 7" id="KW-0813">Transport</keyword>
<evidence type="ECO:0000256" key="1">
    <source>
        <dbReference type="ARBA" id="ARBA00004651"/>
    </source>
</evidence>
<dbReference type="InterPro" id="IPR035906">
    <property type="entry name" value="MetI-like_sf"/>
</dbReference>
<feature type="domain" description="ABC transmembrane type-1" evidence="8">
    <location>
        <begin position="92"/>
        <end position="335"/>
    </location>
</feature>
<reference evidence="9 10" key="1">
    <citation type="submission" date="2018-02" db="EMBL/GenBank/DDBJ databases">
        <title>Whole genome sequencing of endophytic bacterium.</title>
        <authorList>
            <person name="Eedara R."/>
            <person name="Podile A.R."/>
        </authorList>
    </citation>
    <scope>NUCLEOTIDE SEQUENCE [LARGE SCALE GENOMIC DNA]</scope>
    <source>
        <strain evidence="9 10">RP1T</strain>
    </source>
</reference>
<proteinExistence type="inferred from homology"/>
<keyword evidence="3" id="KW-1003">Cell membrane</keyword>
<evidence type="ECO:0000259" key="8">
    <source>
        <dbReference type="PROSITE" id="PS50928"/>
    </source>
</evidence>
<keyword evidence="5 7" id="KW-1133">Transmembrane helix</keyword>
<evidence type="ECO:0000256" key="4">
    <source>
        <dbReference type="ARBA" id="ARBA00022692"/>
    </source>
</evidence>
<keyword evidence="4 7" id="KW-0812">Transmembrane</keyword>
<dbReference type="Pfam" id="PF00528">
    <property type="entry name" value="BPD_transp_1"/>
    <property type="match status" value="1"/>
</dbReference>
<accession>A0A2S9Q3J0</accession>
<dbReference type="OrthoDB" id="9815445at2"/>
<dbReference type="InterPro" id="IPR050901">
    <property type="entry name" value="BP-dep_ABC_trans_perm"/>
</dbReference>
<dbReference type="GO" id="GO:0005886">
    <property type="term" value="C:plasma membrane"/>
    <property type="evidence" value="ECO:0007669"/>
    <property type="project" value="UniProtKB-SubCell"/>
</dbReference>
<evidence type="ECO:0000256" key="7">
    <source>
        <dbReference type="RuleBase" id="RU363032"/>
    </source>
</evidence>
<keyword evidence="10" id="KW-1185">Reference proteome</keyword>
<feature type="transmembrane region" description="Helical" evidence="7">
    <location>
        <begin position="181"/>
        <end position="202"/>
    </location>
</feature>
<dbReference type="GO" id="GO:0055085">
    <property type="term" value="P:transmembrane transport"/>
    <property type="evidence" value="ECO:0007669"/>
    <property type="project" value="InterPro"/>
</dbReference>
<feature type="transmembrane region" description="Helical" evidence="7">
    <location>
        <begin position="314"/>
        <end position="335"/>
    </location>
</feature>
<dbReference type="SUPFAM" id="SSF161098">
    <property type="entry name" value="MetI-like"/>
    <property type="match status" value="2"/>
</dbReference>
<feature type="transmembrane region" description="Helical" evidence="7">
    <location>
        <begin position="126"/>
        <end position="146"/>
    </location>
</feature>
<keyword evidence="6 7" id="KW-0472">Membrane</keyword>
<dbReference type="PROSITE" id="PS50928">
    <property type="entry name" value="ABC_TM1"/>
    <property type="match status" value="1"/>
</dbReference>
<evidence type="ECO:0000256" key="2">
    <source>
        <dbReference type="ARBA" id="ARBA00022448"/>
    </source>
</evidence>
<dbReference type="PANTHER" id="PTHR32243:SF18">
    <property type="entry name" value="INNER MEMBRANE ABC TRANSPORTER PERMEASE PROTEIN YCJP"/>
    <property type="match status" value="1"/>
</dbReference>
<feature type="transmembrane region" description="Helical" evidence="7">
    <location>
        <begin position="29"/>
        <end position="50"/>
    </location>
</feature>
<gene>
    <name evidence="9" type="ORF">C5L14_29670</name>
</gene>
<dbReference type="AlphaFoldDB" id="A0A2S9Q3J0"/>
<feature type="transmembrane region" description="Helical" evidence="7">
    <location>
        <begin position="214"/>
        <end position="236"/>
    </location>
</feature>
<dbReference type="Proteomes" id="UP000237682">
    <property type="component" value="Unassembled WGS sequence"/>
</dbReference>
<feature type="transmembrane region" description="Helical" evidence="7">
    <location>
        <begin position="89"/>
        <end position="114"/>
    </location>
</feature>
<sequence>MSADADDRPLLRRLFERRSLEELAPIPKALTYAALLGWTLVVLFPLYWVLVTSLKVQIQVDAGPYYLPFVDFQPTLDAWNFMLFQNNTLWPYVNSIIVALASTILALIIGSLAAYALVRIRFQVKLAAIIAFIVLAAGAIVAVAAFAVPWPAAVAAALVLFFMILGTIGRRFKAALGNNDIEFWMISNRIMPPIVAVLPIYVMFQNLKLLDTQIALISTYTAVNLPIVVWLTRDFFAGIPLDLEESAEIDGASKLRVFFTIALPLVRSGLAATFMLVLILAWNEYLLALFLSNANAQTMPVLVSAQNTTRGPQWWYMSVLIVIMIVPVIVIAAFLQKHIARGLMVGAVKG</sequence>
<dbReference type="EMBL" id="PUEJ01000018">
    <property type="protein sequence ID" value="PRH83926.1"/>
    <property type="molecule type" value="Genomic_DNA"/>
</dbReference>
<name>A0A2S9Q3J0_9HYPH</name>
<evidence type="ECO:0000256" key="5">
    <source>
        <dbReference type="ARBA" id="ARBA00022989"/>
    </source>
</evidence>
<evidence type="ECO:0000313" key="9">
    <source>
        <dbReference type="EMBL" id="PRH83926.1"/>
    </source>
</evidence>
<dbReference type="PANTHER" id="PTHR32243">
    <property type="entry name" value="MALTOSE TRANSPORT SYSTEM PERMEASE-RELATED"/>
    <property type="match status" value="1"/>
</dbReference>